<feature type="region of interest" description="Disordered" evidence="1">
    <location>
        <begin position="190"/>
        <end position="215"/>
    </location>
</feature>
<proteinExistence type="predicted"/>
<dbReference type="AlphaFoldDB" id="X6LEZ4"/>
<evidence type="ECO:0000313" key="3">
    <source>
        <dbReference type="Proteomes" id="UP000023152"/>
    </source>
</evidence>
<sequence>SALSYSLFNSDNTNTEWVTKPVLELALLSLTNRSTEDLVAACLGKQTSTSEDSGKDKKEKGFVSPDKQVCASRYIGEMLICFAFRGIQQCKDILQVMLREVEENKEKDKNELQLQLDCFIANPYKPVREDFSVTLSHLVRSLRLKNEKAMQLFDPVHSLSEFTHLIESIERRYVHYYQLQIKENEQTLKSESSDIVEKKTEHETTSTNSKEEDQQYTKKFDQLVQTLGFWVLHLFRGGHVMTFAPLLIRLLPLLLPAQHRKDSFT</sequence>
<dbReference type="Proteomes" id="UP000023152">
    <property type="component" value="Unassembled WGS sequence"/>
</dbReference>
<accession>X6LEZ4</accession>
<feature type="non-terminal residue" evidence="2">
    <location>
        <position position="1"/>
    </location>
</feature>
<dbReference type="EMBL" id="ASPP01044347">
    <property type="protein sequence ID" value="ETN99304.1"/>
    <property type="molecule type" value="Genomic_DNA"/>
</dbReference>
<evidence type="ECO:0000256" key="1">
    <source>
        <dbReference type="SAM" id="MobiDB-lite"/>
    </source>
</evidence>
<keyword evidence="3" id="KW-1185">Reference proteome</keyword>
<name>X6LEZ4_RETFI</name>
<protein>
    <submittedName>
        <fullName evidence="2">Uncharacterized protein</fullName>
    </submittedName>
</protein>
<gene>
    <name evidence="2" type="ORF">RFI_38177</name>
</gene>
<feature type="non-terminal residue" evidence="2">
    <location>
        <position position="265"/>
    </location>
</feature>
<reference evidence="2 3" key="1">
    <citation type="journal article" date="2013" name="Curr. Biol.">
        <title>The Genome of the Foraminiferan Reticulomyxa filosa.</title>
        <authorList>
            <person name="Glockner G."/>
            <person name="Hulsmann N."/>
            <person name="Schleicher M."/>
            <person name="Noegel A.A."/>
            <person name="Eichinger L."/>
            <person name="Gallinger C."/>
            <person name="Pawlowski J."/>
            <person name="Sierra R."/>
            <person name="Euteneuer U."/>
            <person name="Pillet L."/>
            <person name="Moustafa A."/>
            <person name="Platzer M."/>
            <person name="Groth M."/>
            <person name="Szafranski K."/>
            <person name="Schliwa M."/>
        </authorList>
    </citation>
    <scope>NUCLEOTIDE SEQUENCE [LARGE SCALE GENOMIC DNA]</scope>
</reference>
<comment type="caution">
    <text evidence="2">The sequence shown here is derived from an EMBL/GenBank/DDBJ whole genome shotgun (WGS) entry which is preliminary data.</text>
</comment>
<evidence type="ECO:0000313" key="2">
    <source>
        <dbReference type="EMBL" id="ETN99304.1"/>
    </source>
</evidence>
<organism evidence="2 3">
    <name type="scientific">Reticulomyxa filosa</name>
    <dbReference type="NCBI Taxonomy" id="46433"/>
    <lineage>
        <taxon>Eukaryota</taxon>
        <taxon>Sar</taxon>
        <taxon>Rhizaria</taxon>
        <taxon>Retaria</taxon>
        <taxon>Foraminifera</taxon>
        <taxon>Monothalamids</taxon>
        <taxon>Reticulomyxidae</taxon>
        <taxon>Reticulomyxa</taxon>
    </lineage>
</organism>